<proteinExistence type="predicted"/>
<accession>D3FZ06</accession>
<organism evidence="1 2">
    <name type="scientific">Alkalihalophilus pseudofirmus (strain ATCC BAA-2126 / JCM 17055 / OF4)</name>
    <name type="common">Bacillus pseudofirmus</name>
    <dbReference type="NCBI Taxonomy" id="398511"/>
    <lineage>
        <taxon>Bacteria</taxon>
        <taxon>Bacillati</taxon>
        <taxon>Bacillota</taxon>
        <taxon>Bacilli</taxon>
        <taxon>Bacillales</taxon>
        <taxon>Bacillaceae</taxon>
        <taxon>Alkalihalophilus</taxon>
    </lineage>
</organism>
<protein>
    <submittedName>
        <fullName evidence="1">Transcriptional regulator</fullName>
    </submittedName>
</protein>
<dbReference type="AlphaFoldDB" id="D3FZ06"/>
<keyword evidence="2" id="KW-1185">Reference proteome</keyword>
<dbReference type="Proteomes" id="UP000001544">
    <property type="component" value="Chromosome"/>
</dbReference>
<evidence type="ECO:0000313" key="1">
    <source>
        <dbReference type="EMBL" id="ADC49039.1"/>
    </source>
</evidence>
<dbReference type="EMBL" id="CP001878">
    <property type="protein sequence ID" value="ADC49039.1"/>
    <property type="molecule type" value="Genomic_DNA"/>
</dbReference>
<dbReference type="Pfam" id="PF11132">
    <property type="entry name" value="SplA"/>
    <property type="match status" value="1"/>
</dbReference>
<gene>
    <name evidence="1" type="ordered locus">BpOF4_04875</name>
</gene>
<dbReference type="RefSeq" id="WP_012960312.1">
    <property type="nucleotide sequence ID" value="NC_013791.2"/>
</dbReference>
<dbReference type="STRING" id="398511.BpOF4_04875"/>
<name>D3FZ06_ALKPO</name>
<dbReference type="InterPro" id="IPR022608">
    <property type="entry name" value="Tscrpt_reg_SplA"/>
</dbReference>
<sequence>MLDMNQLHEGQSVYVIYRNPHTPTVSSIQEATIALDPMNPGQISLVLFDYYHPIEEDDAIFSSYEEAEASYDDYFM</sequence>
<dbReference type="eggNOG" id="ENOG5033N73">
    <property type="taxonomic scope" value="Bacteria"/>
</dbReference>
<evidence type="ECO:0000313" key="2">
    <source>
        <dbReference type="Proteomes" id="UP000001544"/>
    </source>
</evidence>
<dbReference type="KEGG" id="bpf:BpOF4_04875"/>
<dbReference type="HOGENOM" id="CLU_189278_0_0_9"/>
<reference evidence="1 2" key="1">
    <citation type="journal article" date="2011" name="Environ. Microbiol.">
        <title>Genome of alkaliphilic Bacillus pseudofirmus OF4 reveals adaptations that support the ability to grow in an external pH range from 7.5 to 11.4.</title>
        <authorList>
            <person name="Janto B."/>
            <person name="Ahmed A."/>
            <person name="Ito M."/>
            <person name="Liu J."/>
            <person name="Hicks D.B."/>
            <person name="Pagni S."/>
            <person name="Fackelmayer O.J."/>
            <person name="Smith T.A."/>
            <person name="Earl J."/>
            <person name="Elbourne L.D."/>
            <person name="Hassan K."/>
            <person name="Paulsen I.T."/>
            <person name="Kolsto A.B."/>
            <person name="Tourasse N.J."/>
            <person name="Ehrlich G.D."/>
            <person name="Boissy R."/>
            <person name="Ivey D.M."/>
            <person name="Li G."/>
            <person name="Xue Y."/>
            <person name="Ma Y."/>
            <person name="Hu F.Z."/>
            <person name="Krulwich T.A."/>
        </authorList>
    </citation>
    <scope>NUCLEOTIDE SEQUENCE [LARGE SCALE GENOMIC DNA]</scope>
    <source>
        <strain evidence="2">ATCC BAA-2126 / JCM 17055 / OF4</strain>
    </source>
</reference>